<reference evidence="4 5" key="1">
    <citation type="submission" date="2019-08" db="EMBL/GenBank/DDBJ databases">
        <authorList>
            <person name="Lei W."/>
        </authorList>
    </citation>
    <scope>NUCLEOTIDE SEQUENCE [LARGE SCALE GENOMIC DNA]</scope>
    <source>
        <strain evidence="4 5">CCUG 58627</strain>
    </source>
</reference>
<evidence type="ECO:0000313" key="4">
    <source>
        <dbReference type="EMBL" id="TWT17770.1"/>
    </source>
</evidence>
<name>A0A5C5TX80_9CORY</name>
<keyword evidence="2" id="KW-0804">Transcription</keyword>
<dbReference type="EMBL" id="VOHM01000039">
    <property type="protein sequence ID" value="TWT17770.1"/>
    <property type="molecule type" value="Genomic_DNA"/>
</dbReference>
<feature type="domain" description="Putative zinc-finger" evidence="3">
    <location>
        <begin position="18"/>
        <end position="47"/>
    </location>
</feature>
<comment type="caution">
    <text evidence="4">The sequence shown here is derived from an EMBL/GenBank/DDBJ whole genome shotgun (WGS) entry which is preliminary data.</text>
</comment>
<dbReference type="Pfam" id="PF13490">
    <property type="entry name" value="zf-HC2"/>
    <property type="match status" value="1"/>
</dbReference>
<evidence type="ECO:0000256" key="2">
    <source>
        <dbReference type="ARBA" id="ARBA00023163"/>
    </source>
</evidence>
<dbReference type="OrthoDB" id="4425192at2"/>
<dbReference type="Gene3D" id="1.10.10.1320">
    <property type="entry name" value="Anti-sigma factor, zinc-finger domain"/>
    <property type="match status" value="1"/>
</dbReference>
<evidence type="ECO:0000313" key="5">
    <source>
        <dbReference type="Proteomes" id="UP000320791"/>
    </source>
</evidence>
<proteinExistence type="predicted"/>
<sequence length="121" mass="13628">MMRKQPKQFASVEHLSAEAVAAFVDHELSPGAMHRARIHLVHCAECRAEVEQQRRASERLRTCADSEDIRAPRDLMARLADIAASCPQGPGAEDKVSASPETLMDRMDLMYRAAVRRSWLR</sequence>
<gene>
    <name evidence="4" type="ORF">FRX94_12255</name>
</gene>
<accession>A0A5C5TX80</accession>
<dbReference type="Proteomes" id="UP000320791">
    <property type="component" value="Unassembled WGS sequence"/>
</dbReference>
<dbReference type="RefSeq" id="WP_146325634.1">
    <property type="nucleotide sequence ID" value="NZ_BAABLR010000059.1"/>
</dbReference>
<keyword evidence="5" id="KW-1185">Reference proteome</keyword>
<dbReference type="InterPro" id="IPR027383">
    <property type="entry name" value="Znf_put"/>
</dbReference>
<evidence type="ECO:0000259" key="3">
    <source>
        <dbReference type="Pfam" id="PF13490"/>
    </source>
</evidence>
<protein>
    <recommendedName>
        <fullName evidence="3">Putative zinc-finger domain-containing protein</fullName>
    </recommendedName>
</protein>
<dbReference type="AlphaFoldDB" id="A0A5C5TX80"/>
<dbReference type="InterPro" id="IPR041916">
    <property type="entry name" value="Anti_sigma_zinc_sf"/>
</dbReference>
<organism evidence="4 5">
    <name type="scientific">Corynebacterium canis</name>
    <dbReference type="NCBI Taxonomy" id="679663"/>
    <lineage>
        <taxon>Bacteria</taxon>
        <taxon>Bacillati</taxon>
        <taxon>Actinomycetota</taxon>
        <taxon>Actinomycetes</taxon>
        <taxon>Mycobacteriales</taxon>
        <taxon>Corynebacteriaceae</taxon>
        <taxon>Corynebacterium</taxon>
    </lineage>
</organism>
<evidence type="ECO:0000256" key="1">
    <source>
        <dbReference type="ARBA" id="ARBA00023015"/>
    </source>
</evidence>
<keyword evidence="1" id="KW-0805">Transcription regulation</keyword>